<keyword evidence="2" id="KW-1185">Reference proteome</keyword>
<comment type="caution">
    <text evidence="1">The sequence shown here is derived from an EMBL/GenBank/DDBJ whole genome shotgun (WGS) entry which is preliminary data.</text>
</comment>
<reference evidence="1 2" key="1">
    <citation type="submission" date="2020-07" db="EMBL/GenBank/DDBJ databases">
        <title>Endozoicomonas sp. nov., isolated from sediment.</title>
        <authorList>
            <person name="Gu T."/>
        </authorList>
    </citation>
    <scope>NUCLEOTIDE SEQUENCE [LARGE SCALE GENOMIC DNA]</scope>
    <source>
        <strain evidence="1 2">SM1973</strain>
    </source>
</reference>
<evidence type="ECO:0000313" key="1">
    <source>
        <dbReference type="EMBL" id="NYZ69548.1"/>
    </source>
</evidence>
<accession>A0A853IG81</accession>
<sequence>MAFGELESKFTRLGERFSKAFSDGGMSIEFESLESKPTVGEIKHRYRLDGLNDEELDGIEVSITNKEELVELFDEFYSKPKLGYSSNDALDIVDIFLRSVDGEVYLVCKGFDDDCGYIDLLSSSGNGWYLFKFYYQFD</sequence>
<gene>
    <name evidence="1" type="ORF">H0A36_26380</name>
</gene>
<dbReference type="AlphaFoldDB" id="A0A853IG81"/>
<name>A0A853IG81_9GAMM</name>
<organism evidence="1 2">
    <name type="scientific">Spartinivicinus marinus</name>
    <dbReference type="NCBI Taxonomy" id="2994442"/>
    <lineage>
        <taxon>Bacteria</taxon>
        <taxon>Pseudomonadati</taxon>
        <taxon>Pseudomonadota</taxon>
        <taxon>Gammaproteobacteria</taxon>
        <taxon>Oceanospirillales</taxon>
        <taxon>Zooshikellaceae</taxon>
        <taxon>Spartinivicinus</taxon>
    </lineage>
</organism>
<dbReference type="Proteomes" id="UP000569732">
    <property type="component" value="Unassembled WGS sequence"/>
</dbReference>
<proteinExistence type="predicted"/>
<protein>
    <submittedName>
        <fullName evidence="1">Uncharacterized protein</fullName>
    </submittedName>
</protein>
<evidence type="ECO:0000313" key="2">
    <source>
        <dbReference type="Proteomes" id="UP000569732"/>
    </source>
</evidence>
<dbReference type="EMBL" id="JACCKB010000099">
    <property type="protein sequence ID" value="NYZ69548.1"/>
    <property type="molecule type" value="Genomic_DNA"/>
</dbReference>
<dbReference type="RefSeq" id="WP_180571531.1">
    <property type="nucleotide sequence ID" value="NZ_JACCKB010000099.1"/>
</dbReference>